<dbReference type="GO" id="GO:0008168">
    <property type="term" value="F:methyltransferase activity"/>
    <property type="evidence" value="ECO:0007669"/>
    <property type="project" value="UniProtKB-KW"/>
</dbReference>
<dbReference type="Proteomes" id="UP000294547">
    <property type="component" value="Unassembled WGS sequence"/>
</dbReference>
<dbReference type="GO" id="GO:0032259">
    <property type="term" value="P:methylation"/>
    <property type="evidence" value="ECO:0007669"/>
    <property type="project" value="UniProtKB-KW"/>
</dbReference>
<evidence type="ECO:0000256" key="1">
    <source>
        <dbReference type="ARBA" id="ARBA00004127"/>
    </source>
</evidence>
<evidence type="ECO:0000256" key="2">
    <source>
        <dbReference type="ARBA" id="ARBA00022692"/>
    </source>
</evidence>
<feature type="transmembrane region" description="Helical" evidence="5">
    <location>
        <begin position="42"/>
        <end position="63"/>
    </location>
</feature>
<keyword evidence="6" id="KW-0808">Transferase</keyword>
<dbReference type="RefSeq" id="WP_126540542.1">
    <property type="nucleotide sequence ID" value="NZ_BSPM01000002.1"/>
</dbReference>
<dbReference type="GO" id="GO:0012505">
    <property type="term" value="C:endomembrane system"/>
    <property type="evidence" value="ECO:0007669"/>
    <property type="project" value="UniProtKB-SubCell"/>
</dbReference>
<dbReference type="InterPro" id="IPR007318">
    <property type="entry name" value="Phopholipid_MeTrfase"/>
</dbReference>
<dbReference type="EMBL" id="SNXY01000011">
    <property type="protein sequence ID" value="TDP81960.1"/>
    <property type="molecule type" value="Genomic_DNA"/>
</dbReference>
<keyword evidence="3 5" id="KW-1133">Transmembrane helix</keyword>
<dbReference type="OrthoDB" id="9811969at2"/>
<evidence type="ECO:0000256" key="3">
    <source>
        <dbReference type="ARBA" id="ARBA00022989"/>
    </source>
</evidence>
<evidence type="ECO:0000256" key="4">
    <source>
        <dbReference type="ARBA" id="ARBA00023136"/>
    </source>
</evidence>
<feature type="transmembrane region" description="Helical" evidence="5">
    <location>
        <begin position="12"/>
        <end position="33"/>
    </location>
</feature>
<keyword evidence="6" id="KW-0489">Methyltransferase</keyword>
<proteinExistence type="predicted"/>
<sequence length="160" mass="17008">MPVDPAAAPNRLPWPPLLYGGALVAGAVAEILLPTSVPLPAALGWAIAAVGAGFDLAAMATMWRARTNILPHRAADSLVTGGPFALSRNPIYLGNTLVLLGLALAFDSLWLAAGALAAAVLTHRLAILREEAHLEARFGDAWRRYRAAVPRWIGPPRRKR</sequence>
<dbReference type="AlphaFoldDB" id="A0A4R6R7K1"/>
<dbReference type="Pfam" id="PF04191">
    <property type="entry name" value="PEMT"/>
    <property type="match status" value="1"/>
</dbReference>
<reference evidence="6 7" key="1">
    <citation type="submission" date="2019-03" db="EMBL/GenBank/DDBJ databases">
        <title>Genomic Encyclopedia of Type Strains, Phase IV (KMG-IV): sequencing the most valuable type-strain genomes for metagenomic binning, comparative biology and taxonomic classification.</title>
        <authorList>
            <person name="Goeker M."/>
        </authorList>
    </citation>
    <scope>NUCLEOTIDE SEQUENCE [LARGE SCALE GENOMIC DNA]</scope>
    <source>
        <strain evidence="6 7">DSM 102969</strain>
    </source>
</reference>
<evidence type="ECO:0000313" key="6">
    <source>
        <dbReference type="EMBL" id="TDP81960.1"/>
    </source>
</evidence>
<dbReference type="Gene3D" id="1.20.120.1630">
    <property type="match status" value="1"/>
</dbReference>
<protein>
    <submittedName>
        <fullName evidence="6">Protein-S-isoprenylcysteine O-methyltransferase Ste14</fullName>
    </submittedName>
</protein>
<gene>
    <name evidence="6" type="ORF">EDD54_4221</name>
</gene>
<comment type="caution">
    <text evidence="6">The sequence shown here is derived from an EMBL/GenBank/DDBJ whole genome shotgun (WGS) entry which is preliminary data.</text>
</comment>
<feature type="transmembrane region" description="Helical" evidence="5">
    <location>
        <begin position="97"/>
        <end position="121"/>
    </location>
</feature>
<keyword evidence="4 5" id="KW-0472">Membrane</keyword>
<comment type="subcellular location">
    <subcellularLocation>
        <location evidence="1">Endomembrane system</location>
        <topology evidence="1">Multi-pass membrane protein</topology>
    </subcellularLocation>
</comment>
<name>A0A4R6R7K1_9HYPH</name>
<keyword evidence="2 5" id="KW-0812">Transmembrane</keyword>
<evidence type="ECO:0000313" key="7">
    <source>
        <dbReference type="Proteomes" id="UP000294547"/>
    </source>
</evidence>
<evidence type="ECO:0000256" key="5">
    <source>
        <dbReference type="SAM" id="Phobius"/>
    </source>
</evidence>
<keyword evidence="7" id="KW-1185">Reference proteome</keyword>
<accession>A0A4R6R7K1</accession>
<organism evidence="6 7">
    <name type="scientific">Oharaeibacter diazotrophicus</name>
    <dbReference type="NCBI Taxonomy" id="1920512"/>
    <lineage>
        <taxon>Bacteria</taxon>
        <taxon>Pseudomonadati</taxon>
        <taxon>Pseudomonadota</taxon>
        <taxon>Alphaproteobacteria</taxon>
        <taxon>Hyphomicrobiales</taxon>
        <taxon>Pleomorphomonadaceae</taxon>
        <taxon>Oharaeibacter</taxon>
    </lineage>
</organism>